<proteinExistence type="predicted"/>
<reference evidence="1" key="1">
    <citation type="submission" date="2016-01" db="EMBL/GenBank/DDBJ databases">
        <authorList>
            <person name="Peeters C."/>
        </authorList>
    </citation>
    <scope>NUCLEOTIDE SEQUENCE [LARGE SCALE GENOMIC DNA]</scope>
    <source>
        <strain evidence="1">LMG 22940</strain>
    </source>
</reference>
<keyword evidence="2" id="KW-1185">Reference proteome</keyword>
<evidence type="ECO:0000313" key="1">
    <source>
        <dbReference type="EMBL" id="SAL86514.1"/>
    </source>
</evidence>
<protein>
    <submittedName>
        <fullName evidence="1">Uncharacterized protein</fullName>
    </submittedName>
</protein>
<name>A0A158KZG8_9BURK</name>
<sequence>MFAGCLSLTVRMGARHRSMRKVQKNRLRDQFGDHLMARAAN</sequence>
<gene>
    <name evidence="1" type="ORF">AWB68_08053</name>
</gene>
<comment type="caution">
    <text evidence="1">The sequence shown here is derived from an EMBL/GenBank/DDBJ whole genome shotgun (WGS) entry which is preliminary data.</text>
</comment>
<dbReference type="EMBL" id="FCON02000232">
    <property type="protein sequence ID" value="SAL86514.1"/>
    <property type="molecule type" value="Genomic_DNA"/>
</dbReference>
<dbReference type="AlphaFoldDB" id="A0A158KZG8"/>
<dbReference type="Proteomes" id="UP000054770">
    <property type="component" value="Unassembled WGS sequence"/>
</dbReference>
<organism evidence="1 2">
    <name type="scientific">Caballeronia choica</name>
    <dbReference type="NCBI Taxonomy" id="326476"/>
    <lineage>
        <taxon>Bacteria</taxon>
        <taxon>Pseudomonadati</taxon>
        <taxon>Pseudomonadota</taxon>
        <taxon>Betaproteobacteria</taxon>
        <taxon>Burkholderiales</taxon>
        <taxon>Burkholderiaceae</taxon>
        <taxon>Caballeronia</taxon>
    </lineage>
</organism>
<evidence type="ECO:0000313" key="2">
    <source>
        <dbReference type="Proteomes" id="UP000054770"/>
    </source>
</evidence>
<accession>A0A158KZG8</accession>